<keyword evidence="3" id="KW-0274">FAD</keyword>
<dbReference type="RefSeq" id="XP_022457415.1">
    <property type="nucleotide sequence ID" value="XM_022603544.1"/>
</dbReference>
<evidence type="ECO:0000259" key="6">
    <source>
        <dbReference type="Pfam" id="PF07976"/>
    </source>
</evidence>
<dbReference type="GO" id="GO:0016709">
    <property type="term" value="F:oxidoreductase activity, acting on paired donors, with incorporation or reduction of molecular oxygen, NAD(P)H as one donor, and incorporation of one atom of oxygen"/>
    <property type="evidence" value="ECO:0007669"/>
    <property type="project" value="UniProtKB-ARBA"/>
</dbReference>
<keyword evidence="8" id="KW-1185">Reference proteome</keyword>
<dbReference type="Pfam" id="PF07976">
    <property type="entry name" value="Phe_hydrox_dim"/>
    <property type="match status" value="1"/>
</dbReference>
<dbReference type="PANTHER" id="PTHR43004:SF4">
    <property type="entry name" value="FAD-BINDING DOMAIN-CONTAINING PROTEIN"/>
    <property type="match status" value="1"/>
</dbReference>
<proteinExistence type="inferred from homology"/>
<dbReference type="GeneID" id="34518803"/>
<keyword evidence="4" id="KW-0560">Oxidoreductase</keyword>
<dbReference type="InterPro" id="IPR050641">
    <property type="entry name" value="RIFMO-like"/>
</dbReference>
<accession>W6MHW2</accession>
<sequence length="592" mass="66803">MTLNPIIETDVLIVGAGPAGLMLACTLCRLGIKTKIIDERPTETSQGKADGLQPKTLETFDQLDLLNKVSDLGVKIYDITFWKQKESGEYYRAQREEHFPSVVDLRRPYILLTHQGVVERMFMDDILLRNLKVDRNCKFQKYQITDGPENSVLSSLIVDGGEITVKSKYVVGADGAHSQVRKSMPNSCMIGESSDSCWGVIDGELDTNFPDIWNKAVINSNEYGSVLGIPRERNLTRLYIELQRDLHNDLTEENKKIVQDAARKVVAPFKLEWNTVEWFGIYKVGQRVASSFNDQLKVFIVGDASHTHSPKAAQGMNVSMHDSWNLGWKLAHVIRGYSKEAILETYELERKKIAQDLIDFDKEHAKAFDVGDQIELAKNFAKNVRFISGQGAEYNLNMINQESNVSSETFAPGKLPVPSNVIRLVDSNPVKLESDIPILGQFSTYFIVKKFDAAVEFLEAFSDSALKSSSYSKFLSKSSDKERNDFTEKDLINKKRYTPVSKILTVSLVTTSTLDEFDLSALPSFFKPYRWSVYQEAENGPSKKWLPKLEDDSTAIVILRPDGYVSAISAFDRTVAGAKKASQWYSEYFSKF</sequence>
<dbReference type="OrthoDB" id="1716816at2759"/>
<dbReference type="InterPro" id="IPR038220">
    <property type="entry name" value="PHOX_C_sf"/>
</dbReference>
<dbReference type="SUPFAM" id="SSF51905">
    <property type="entry name" value="FAD/NAD(P)-binding domain"/>
    <property type="match status" value="1"/>
</dbReference>
<dbReference type="Proteomes" id="UP000019384">
    <property type="component" value="Unassembled WGS sequence"/>
</dbReference>
<organism evidence="7 8">
    <name type="scientific">Kuraishia capsulata CBS 1993</name>
    <dbReference type="NCBI Taxonomy" id="1382522"/>
    <lineage>
        <taxon>Eukaryota</taxon>
        <taxon>Fungi</taxon>
        <taxon>Dikarya</taxon>
        <taxon>Ascomycota</taxon>
        <taxon>Saccharomycotina</taxon>
        <taxon>Pichiomycetes</taxon>
        <taxon>Pichiales</taxon>
        <taxon>Pichiaceae</taxon>
        <taxon>Kuraishia</taxon>
    </lineage>
</organism>
<dbReference type="EMBL" id="HG793126">
    <property type="protein sequence ID" value="CDK25403.1"/>
    <property type="molecule type" value="Genomic_DNA"/>
</dbReference>
<evidence type="ECO:0000256" key="4">
    <source>
        <dbReference type="ARBA" id="ARBA00023002"/>
    </source>
</evidence>
<dbReference type="STRING" id="1382522.W6MHW2"/>
<gene>
    <name evidence="7" type="ORF">KUCA_T00001372001</name>
</gene>
<dbReference type="InterPro" id="IPR012941">
    <property type="entry name" value="Phe_hydrox_C_dim_dom"/>
</dbReference>
<dbReference type="Gene3D" id="3.40.30.20">
    <property type="match status" value="1"/>
</dbReference>
<dbReference type="SUPFAM" id="SSF54373">
    <property type="entry name" value="FAD-linked reductases, C-terminal domain"/>
    <property type="match status" value="1"/>
</dbReference>
<name>W6MHW2_9ASCO</name>
<dbReference type="InterPro" id="IPR036188">
    <property type="entry name" value="FAD/NAD-bd_sf"/>
</dbReference>
<dbReference type="SUPFAM" id="SSF52833">
    <property type="entry name" value="Thioredoxin-like"/>
    <property type="match status" value="1"/>
</dbReference>
<dbReference type="AlphaFoldDB" id="W6MHW2"/>
<feature type="domain" description="Phenol hydroxylase-like C-terminal dimerisation" evidence="6">
    <location>
        <begin position="393"/>
        <end position="585"/>
    </location>
</feature>
<evidence type="ECO:0008006" key="9">
    <source>
        <dbReference type="Google" id="ProtNLM"/>
    </source>
</evidence>
<dbReference type="GO" id="GO:0071949">
    <property type="term" value="F:FAD binding"/>
    <property type="evidence" value="ECO:0007669"/>
    <property type="project" value="InterPro"/>
</dbReference>
<evidence type="ECO:0000256" key="3">
    <source>
        <dbReference type="ARBA" id="ARBA00022827"/>
    </source>
</evidence>
<comment type="similarity">
    <text evidence="1">Belongs to the PheA/TfdB FAD monooxygenase family.</text>
</comment>
<evidence type="ECO:0000256" key="2">
    <source>
        <dbReference type="ARBA" id="ARBA00022630"/>
    </source>
</evidence>
<evidence type="ECO:0000259" key="5">
    <source>
        <dbReference type="Pfam" id="PF01494"/>
    </source>
</evidence>
<keyword evidence="2" id="KW-0285">Flavoprotein</keyword>
<dbReference type="PRINTS" id="PR00420">
    <property type="entry name" value="RNGMNOXGNASE"/>
</dbReference>
<evidence type="ECO:0000256" key="1">
    <source>
        <dbReference type="ARBA" id="ARBA00007801"/>
    </source>
</evidence>
<protein>
    <recommendedName>
        <fullName evidence="9">FAD-binding domain-containing protein</fullName>
    </recommendedName>
</protein>
<dbReference type="Pfam" id="PF01494">
    <property type="entry name" value="FAD_binding_3"/>
    <property type="match status" value="1"/>
</dbReference>
<feature type="domain" description="FAD-binding" evidence="5">
    <location>
        <begin position="8"/>
        <end position="360"/>
    </location>
</feature>
<reference evidence="7" key="2">
    <citation type="submission" date="2014-02" db="EMBL/GenBank/DDBJ databases">
        <title>Complete DNA sequence of /Kuraishia capsulata/ illustrates novel genomic features among budding yeasts (/Saccharomycotina/).</title>
        <authorList>
            <person name="Morales L."/>
            <person name="Noel B."/>
            <person name="Porcel B."/>
            <person name="Marcet-Houben M."/>
            <person name="Hullo M-F."/>
            <person name="Sacerdot C."/>
            <person name="Tekaia F."/>
            <person name="Leh-Louis V."/>
            <person name="Despons L."/>
            <person name="Khanna V."/>
            <person name="Aury J-M."/>
            <person name="Barbe V."/>
            <person name="Couloux A."/>
            <person name="Labadie K."/>
            <person name="Pelletier E."/>
            <person name="Souciet J-L."/>
            <person name="Boekhout T."/>
            <person name="Gabaldon T."/>
            <person name="Wincker P."/>
            <person name="Dujon B."/>
        </authorList>
    </citation>
    <scope>NUCLEOTIDE SEQUENCE</scope>
    <source>
        <strain evidence="7">CBS 1993</strain>
    </source>
</reference>
<dbReference type="Gene3D" id="3.30.9.10">
    <property type="entry name" value="D-Amino Acid Oxidase, subunit A, domain 2"/>
    <property type="match status" value="1"/>
</dbReference>
<dbReference type="PANTHER" id="PTHR43004">
    <property type="entry name" value="TRK SYSTEM POTASSIUM UPTAKE PROTEIN"/>
    <property type="match status" value="1"/>
</dbReference>
<evidence type="ECO:0000313" key="8">
    <source>
        <dbReference type="Proteomes" id="UP000019384"/>
    </source>
</evidence>
<evidence type="ECO:0000313" key="7">
    <source>
        <dbReference type="EMBL" id="CDK25403.1"/>
    </source>
</evidence>
<dbReference type="HOGENOM" id="CLU_009665_9_3_1"/>
<dbReference type="Gene3D" id="3.50.50.60">
    <property type="entry name" value="FAD/NAD(P)-binding domain"/>
    <property type="match status" value="1"/>
</dbReference>
<reference evidence="7" key="1">
    <citation type="submission" date="2013-12" db="EMBL/GenBank/DDBJ databases">
        <authorList>
            <person name="Genoscope - CEA"/>
        </authorList>
    </citation>
    <scope>NUCLEOTIDE SEQUENCE</scope>
    <source>
        <strain evidence="7">CBS 1993</strain>
    </source>
</reference>
<dbReference type="InterPro" id="IPR002938">
    <property type="entry name" value="FAD-bd"/>
</dbReference>
<dbReference type="InterPro" id="IPR036249">
    <property type="entry name" value="Thioredoxin-like_sf"/>
</dbReference>